<organism evidence="2 3">
    <name type="scientific">Actinomycetospora termitidis</name>
    <dbReference type="NCBI Taxonomy" id="3053470"/>
    <lineage>
        <taxon>Bacteria</taxon>
        <taxon>Bacillati</taxon>
        <taxon>Actinomycetota</taxon>
        <taxon>Actinomycetes</taxon>
        <taxon>Pseudonocardiales</taxon>
        <taxon>Pseudonocardiaceae</taxon>
        <taxon>Actinomycetospora</taxon>
    </lineage>
</organism>
<dbReference type="Pfam" id="PF04149">
    <property type="entry name" value="DUF397"/>
    <property type="match status" value="1"/>
</dbReference>
<name>A0ABT7MAW9_9PSEU</name>
<evidence type="ECO:0000313" key="2">
    <source>
        <dbReference type="EMBL" id="MDL5157805.1"/>
    </source>
</evidence>
<feature type="domain" description="DUF397" evidence="1">
    <location>
        <begin position="7"/>
        <end position="58"/>
    </location>
</feature>
<dbReference type="RefSeq" id="WP_286054399.1">
    <property type="nucleotide sequence ID" value="NZ_JASVWF010000003.1"/>
</dbReference>
<proteinExistence type="predicted"/>
<gene>
    <name evidence="2" type="ORF">QRT03_17695</name>
</gene>
<reference evidence="2 3" key="1">
    <citation type="submission" date="2023-06" db="EMBL/GenBank/DDBJ databases">
        <title>Actinomycetospora Odt1-22.</title>
        <authorList>
            <person name="Supong K."/>
        </authorList>
    </citation>
    <scope>NUCLEOTIDE SEQUENCE [LARGE SCALE GENOMIC DNA]</scope>
    <source>
        <strain evidence="2 3">Odt1-22</strain>
    </source>
</reference>
<accession>A0ABT7MAW9</accession>
<keyword evidence="3" id="KW-1185">Reference proteome</keyword>
<dbReference type="InterPro" id="IPR007278">
    <property type="entry name" value="DUF397"/>
</dbReference>
<evidence type="ECO:0000259" key="1">
    <source>
        <dbReference type="Pfam" id="PF04149"/>
    </source>
</evidence>
<evidence type="ECO:0000313" key="3">
    <source>
        <dbReference type="Proteomes" id="UP001231924"/>
    </source>
</evidence>
<comment type="caution">
    <text evidence="2">The sequence shown here is derived from an EMBL/GenBank/DDBJ whole genome shotgun (WGS) entry which is preliminary data.</text>
</comment>
<dbReference type="EMBL" id="JASVWF010000003">
    <property type="protein sequence ID" value="MDL5157805.1"/>
    <property type="molecule type" value="Genomic_DNA"/>
</dbReference>
<protein>
    <submittedName>
        <fullName evidence="2">DUF397 domain-containing protein</fullName>
    </submittedName>
</protein>
<sequence length="68" mass="7471">MIDGRSLTWQKAQASVPGGMCIEVAPCDGSVALRDSKCPEQGAFLYSKLEFAAFVDGCRRGEFDHLFR</sequence>
<dbReference type="Proteomes" id="UP001231924">
    <property type="component" value="Unassembled WGS sequence"/>
</dbReference>